<proteinExistence type="predicted"/>
<dbReference type="PaxDb" id="55529-EKX52270"/>
<keyword evidence="4" id="KW-1185">Reference proteome</keyword>
<evidence type="ECO:0000313" key="2">
    <source>
        <dbReference type="EMBL" id="EKX52270.1"/>
    </source>
</evidence>
<dbReference type="GeneID" id="17308752"/>
<dbReference type="GO" id="GO:0035269">
    <property type="term" value="P:protein O-linked glycosylation via mannose"/>
    <property type="evidence" value="ECO:0007669"/>
    <property type="project" value="InterPro"/>
</dbReference>
<reference evidence="2 4" key="1">
    <citation type="journal article" date="2012" name="Nature">
        <title>Algal genomes reveal evolutionary mosaicism and the fate of nucleomorphs.</title>
        <authorList>
            <consortium name="DOE Joint Genome Institute"/>
            <person name="Curtis B.A."/>
            <person name="Tanifuji G."/>
            <person name="Burki F."/>
            <person name="Gruber A."/>
            <person name="Irimia M."/>
            <person name="Maruyama S."/>
            <person name="Arias M.C."/>
            <person name="Ball S.G."/>
            <person name="Gile G.H."/>
            <person name="Hirakawa Y."/>
            <person name="Hopkins J.F."/>
            <person name="Kuo A."/>
            <person name="Rensing S.A."/>
            <person name="Schmutz J."/>
            <person name="Symeonidi A."/>
            <person name="Elias M."/>
            <person name="Eveleigh R.J."/>
            <person name="Herman E.K."/>
            <person name="Klute M.J."/>
            <person name="Nakayama T."/>
            <person name="Obornik M."/>
            <person name="Reyes-Prieto A."/>
            <person name="Armbrust E.V."/>
            <person name="Aves S.J."/>
            <person name="Beiko R.G."/>
            <person name="Coutinho P."/>
            <person name="Dacks J.B."/>
            <person name="Durnford D.G."/>
            <person name="Fast N.M."/>
            <person name="Green B.R."/>
            <person name="Grisdale C.J."/>
            <person name="Hempel F."/>
            <person name="Henrissat B."/>
            <person name="Hoppner M.P."/>
            <person name="Ishida K."/>
            <person name="Kim E."/>
            <person name="Koreny L."/>
            <person name="Kroth P.G."/>
            <person name="Liu Y."/>
            <person name="Malik S.B."/>
            <person name="Maier U.G."/>
            <person name="McRose D."/>
            <person name="Mock T."/>
            <person name="Neilson J.A."/>
            <person name="Onodera N.T."/>
            <person name="Poole A.M."/>
            <person name="Pritham E.J."/>
            <person name="Richards T.A."/>
            <person name="Rocap G."/>
            <person name="Roy S.W."/>
            <person name="Sarai C."/>
            <person name="Schaack S."/>
            <person name="Shirato S."/>
            <person name="Slamovits C.H."/>
            <person name="Spencer D.F."/>
            <person name="Suzuki S."/>
            <person name="Worden A.Z."/>
            <person name="Zauner S."/>
            <person name="Barry K."/>
            <person name="Bell C."/>
            <person name="Bharti A.K."/>
            <person name="Crow J.A."/>
            <person name="Grimwood J."/>
            <person name="Kramer R."/>
            <person name="Lindquist E."/>
            <person name="Lucas S."/>
            <person name="Salamov A."/>
            <person name="McFadden G.I."/>
            <person name="Lane C.E."/>
            <person name="Keeling P.J."/>
            <person name="Gray M.W."/>
            <person name="Grigoriev I.V."/>
            <person name="Archibald J.M."/>
        </authorList>
    </citation>
    <scope>NUCLEOTIDE SEQUENCE</scope>
    <source>
        <strain evidence="2 4">CCMP2712</strain>
    </source>
</reference>
<dbReference type="STRING" id="905079.L1JVS1"/>
<dbReference type="HOGENOM" id="CLU_623267_0_0_1"/>
<dbReference type="OMA" id="WITSLLD"/>
<dbReference type="PANTHER" id="PTHR15576">
    <property type="entry name" value="RIBITOL-5-PHOSPHATE XYLOSYLTRANSFERASE 1"/>
    <property type="match status" value="1"/>
</dbReference>
<dbReference type="PANTHER" id="PTHR15576:SF1">
    <property type="entry name" value="RIBITOL-5-PHOSPHATE XYLOSYLTRANSFERASE 1"/>
    <property type="match status" value="1"/>
</dbReference>
<reference evidence="4" key="2">
    <citation type="submission" date="2012-11" db="EMBL/GenBank/DDBJ databases">
        <authorList>
            <person name="Kuo A."/>
            <person name="Curtis B.A."/>
            <person name="Tanifuji G."/>
            <person name="Burki F."/>
            <person name="Gruber A."/>
            <person name="Irimia M."/>
            <person name="Maruyama S."/>
            <person name="Arias M.C."/>
            <person name="Ball S.G."/>
            <person name="Gile G.H."/>
            <person name="Hirakawa Y."/>
            <person name="Hopkins J.F."/>
            <person name="Rensing S.A."/>
            <person name="Schmutz J."/>
            <person name="Symeonidi A."/>
            <person name="Elias M."/>
            <person name="Eveleigh R.J."/>
            <person name="Herman E.K."/>
            <person name="Klute M.J."/>
            <person name="Nakayama T."/>
            <person name="Obornik M."/>
            <person name="Reyes-Prieto A."/>
            <person name="Armbrust E.V."/>
            <person name="Aves S.J."/>
            <person name="Beiko R.G."/>
            <person name="Coutinho P."/>
            <person name="Dacks J.B."/>
            <person name="Durnford D.G."/>
            <person name="Fast N.M."/>
            <person name="Green B.R."/>
            <person name="Grisdale C."/>
            <person name="Hempe F."/>
            <person name="Henrissat B."/>
            <person name="Hoppner M.P."/>
            <person name="Ishida K.-I."/>
            <person name="Kim E."/>
            <person name="Koreny L."/>
            <person name="Kroth P.G."/>
            <person name="Liu Y."/>
            <person name="Malik S.-B."/>
            <person name="Maier U.G."/>
            <person name="McRose D."/>
            <person name="Mock T."/>
            <person name="Neilson J.A."/>
            <person name="Onodera N.T."/>
            <person name="Poole A.M."/>
            <person name="Pritham E.J."/>
            <person name="Richards T.A."/>
            <person name="Rocap G."/>
            <person name="Roy S.W."/>
            <person name="Sarai C."/>
            <person name="Schaack S."/>
            <person name="Shirato S."/>
            <person name="Slamovits C.H."/>
            <person name="Spencer D.F."/>
            <person name="Suzuki S."/>
            <person name="Worden A.Z."/>
            <person name="Zauner S."/>
            <person name="Barry K."/>
            <person name="Bell C."/>
            <person name="Bharti A.K."/>
            <person name="Crow J.A."/>
            <person name="Grimwood J."/>
            <person name="Kramer R."/>
            <person name="Lindquist E."/>
            <person name="Lucas S."/>
            <person name="Salamov A."/>
            <person name="McFadden G.I."/>
            <person name="Lane C.E."/>
            <person name="Keeling P.J."/>
            <person name="Gray M.W."/>
            <person name="Grigoriev I.V."/>
            <person name="Archibald J.M."/>
        </authorList>
    </citation>
    <scope>NUCLEOTIDE SEQUENCE</scope>
    <source>
        <strain evidence="4">CCMP2712</strain>
    </source>
</reference>
<dbReference type="GO" id="GO:0120053">
    <property type="term" value="F:ribitol beta-1,4-xylosyltransferase activity"/>
    <property type="evidence" value="ECO:0007669"/>
    <property type="project" value="InterPro"/>
</dbReference>
<dbReference type="OrthoDB" id="8560686at2759"/>
<dbReference type="KEGG" id="gtt:GUITHDRAFT_102172"/>
<organism evidence="2">
    <name type="scientific">Guillardia theta (strain CCMP2712)</name>
    <name type="common">Cryptophyte</name>
    <dbReference type="NCBI Taxonomy" id="905079"/>
    <lineage>
        <taxon>Eukaryota</taxon>
        <taxon>Cryptophyceae</taxon>
        <taxon>Pyrenomonadales</taxon>
        <taxon>Geminigeraceae</taxon>
        <taxon>Guillardia</taxon>
    </lineage>
</organism>
<evidence type="ECO:0000313" key="3">
    <source>
        <dbReference type="EnsemblProtists" id="EKX52270"/>
    </source>
</evidence>
<dbReference type="Proteomes" id="UP000011087">
    <property type="component" value="Unassembled WGS sequence"/>
</dbReference>
<dbReference type="InterPro" id="IPR055286">
    <property type="entry name" value="RXYLT1-like"/>
</dbReference>
<dbReference type="EnsemblProtists" id="EKX52270">
    <property type="protein sequence ID" value="EKX52270"/>
    <property type="gene ID" value="GUITHDRAFT_102172"/>
</dbReference>
<dbReference type="EMBL" id="JH992973">
    <property type="protein sequence ID" value="EKX52270.1"/>
    <property type="molecule type" value="Genomic_DNA"/>
</dbReference>
<dbReference type="AlphaFoldDB" id="L1JVS1"/>
<protein>
    <recommendedName>
        <fullName evidence="1">RXYLT1 C-terminal domain-containing protein</fullName>
    </recommendedName>
</protein>
<gene>
    <name evidence="2" type="ORF">GUITHDRAFT_102172</name>
</gene>
<dbReference type="RefSeq" id="XP_005839250.1">
    <property type="nucleotide sequence ID" value="XM_005839193.1"/>
</dbReference>
<dbReference type="InterPro" id="IPR057538">
    <property type="entry name" value="RXYLT1_C"/>
</dbReference>
<feature type="domain" description="RXYLT1 C-terminal" evidence="1">
    <location>
        <begin position="243"/>
        <end position="339"/>
    </location>
</feature>
<sequence length="440" mass="50311">MRSLPFIGRGEFPVMTSTLLHFPSVDISSHLCPGEQELELEVVSSSLVAARSRSNFLVSSSGETDKVDPAECIRPGDGTVVVRFAWPVKDAGVEGHFSQDWVDELLEGLWVLRVTTSRACKHPHVYSKSSLLVLDSIWPQRAGHWEEVGRYVCEVRSMGGRLGLMLLGDEYAQAPSFLYEESDYLFKNYFFPSQLAHSHVTFIPLGYKSGYWDQEEKHVGQRRDWMMEMMEEEEAQDHGRGRGRRKFRWNFVGNVYSSESRLDMMEAIDSLGADFSRDAHMNLTTMWNDFSRGMATRSYRDLLLRSDFTLCPGGGNVETYRVSEALEAGSIPVLESSIAFEHIYPGHPFPYISNFSRDLGPVLLESEENLVELRKEVFSYWWELKGEIRKKLSRCLRGRKEQRDYGGEGRCAANVDKSVRTIQDSIDAELQRQRKLAQEL</sequence>
<accession>L1JVS1</accession>
<dbReference type="Pfam" id="PF24785">
    <property type="entry name" value="RXYLT1_C"/>
    <property type="match status" value="1"/>
</dbReference>
<evidence type="ECO:0000259" key="1">
    <source>
        <dbReference type="Pfam" id="PF24785"/>
    </source>
</evidence>
<evidence type="ECO:0000313" key="4">
    <source>
        <dbReference type="Proteomes" id="UP000011087"/>
    </source>
</evidence>
<reference evidence="3" key="3">
    <citation type="submission" date="2015-06" db="UniProtKB">
        <authorList>
            <consortium name="EnsemblProtists"/>
        </authorList>
    </citation>
    <scope>IDENTIFICATION</scope>
</reference>
<dbReference type="GO" id="GO:0005794">
    <property type="term" value="C:Golgi apparatus"/>
    <property type="evidence" value="ECO:0007669"/>
    <property type="project" value="TreeGrafter"/>
</dbReference>
<name>L1JVS1_GUITC</name>